<evidence type="ECO:0000313" key="1">
    <source>
        <dbReference type="EMBL" id="EFG03790.2"/>
    </source>
</evidence>
<dbReference type="PANTHER" id="PTHR13812:SF19">
    <property type="entry name" value="KETIMINE REDUCTASE MU-CRYSTALLIN"/>
    <property type="match status" value="1"/>
</dbReference>
<dbReference type="InterPro" id="IPR003462">
    <property type="entry name" value="ODC_Mu_crystall"/>
</dbReference>
<protein>
    <submittedName>
        <fullName evidence="1">Ornithine cyclodeaminase/mu-crystallin</fullName>
    </submittedName>
</protein>
<name>B5GRZ8_STRCL</name>
<gene>
    <name evidence="1" type="ORF">SCLAV_p0299</name>
</gene>
<dbReference type="Proteomes" id="UP000002357">
    <property type="component" value="Plasmid pSCL4"/>
</dbReference>
<dbReference type="InterPro" id="IPR023401">
    <property type="entry name" value="ODC_N"/>
</dbReference>
<keyword evidence="1" id="KW-0614">Plasmid</keyword>
<organism evidence="1 2">
    <name type="scientific">Streptomyces clavuligerus</name>
    <dbReference type="NCBI Taxonomy" id="1901"/>
    <lineage>
        <taxon>Bacteria</taxon>
        <taxon>Bacillati</taxon>
        <taxon>Actinomycetota</taxon>
        <taxon>Actinomycetes</taxon>
        <taxon>Kitasatosporales</taxon>
        <taxon>Streptomycetaceae</taxon>
        <taxon>Streptomyces</taxon>
    </lineage>
</organism>
<dbReference type="InterPro" id="IPR023866">
    <property type="entry name" value="SbnB"/>
</dbReference>
<dbReference type="Gene3D" id="3.30.1780.10">
    <property type="entry name" value="ornithine cyclodeaminase, domain 1"/>
    <property type="match status" value="1"/>
</dbReference>
<reference evidence="1 2" key="1">
    <citation type="journal article" date="2010" name="Genome Biol. Evol.">
        <title>The sequence of a 1.8-mb bacterial linear plasmid reveals a rich evolutionary reservoir of secondary metabolic pathways.</title>
        <authorList>
            <person name="Medema M.H."/>
            <person name="Trefzer A."/>
            <person name="Kovalchuk A."/>
            <person name="van den Berg M."/>
            <person name="Mueller U."/>
            <person name="Heijne W."/>
            <person name="Wu L."/>
            <person name="Alam M.T."/>
            <person name="Ronning C.M."/>
            <person name="Nierman W.C."/>
            <person name="Bovenberg R.A.L."/>
            <person name="Breitling R."/>
            <person name="Takano E."/>
        </authorList>
    </citation>
    <scope>NUCLEOTIDE SEQUENCE [LARGE SCALE GENOMIC DNA]</scope>
    <source>
        <strain evidence="2">ATCC 27064 / DSM 738 / JCM 4710 / NBRC 13307 / NCIMB 12785 / NRRL 3585 / VKM Ac-602</strain>
        <plasmid evidence="1">pSCL4</plasmid>
    </source>
</reference>
<dbReference type="GO" id="GO:0019290">
    <property type="term" value="P:siderophore biosynthetic process"/>
    <property type="evidence" value="ECO:0007669"/>
    <property type="project" value="InterPro"/>
</dbReference>
<proteinExistence type="predicted"/>
<dbReference type="AlphaFoldDB" id="B5GRZ8"/>
<dbReference type="NCBIfam" id="TIGR03944">
    <property type="entry name" value="dehyd_SbnB_fam"/>
    <property type="match status" value="1"/>
</dbReference>
<dbReference type="eggNOG" id="COG2423">
    <property type="taxonomic scope" value="Bacteria"/>
</dbReference>
<accession>B5GRZ8</accession>
<geneLocation type="plasmid" evidence="1 2">
    <name>pSCL4</name>
</geneLocation>
<dbReference type="OrthoDB" id="3396397at2"/>
<evidence type="ECO:0000313" key="2">
    <source>
        <dbReference type="Proteomes" id="UP000002357"/>
    </source>
</evidence>
<dbReference type="EMBL" id="CM000914">
    <property type="protein sequence ID" value="EFG03790.2"/>
    <property type="molecule type" value="Genomic_DNA"/>
</dbReference>
<sequence length="347" mass="36862">MRCDRHRVHERSLLMFSFHVVPGTAVHRILTTDREGVIAAVRSAYLSHRAGSTVNPDSYFLRFPEKPDSRIIALPAYLGDDVQVAGIKWISSFPANTRRGVPRASAVLVLNDYETGQPFACLEAAGISAARTAASAALAASALRPGGYAGTRIAVVGAGVIARTVCDYLHTVGCVPDSYVIHDLDETSGRALAGHVRSELGLPAVFTPELGEACAADTVLFATTALKPYVTEPFRPGQLVLNISLRDLAPEVVLAAENFVDDVDHCLKADTSPHLAERLSGGRDFIKGTLADVLAGRLAPDPGRPVVFSPFGLGVLDLAVGALVLGRARETGAAVEVPEFFGETTRW</sequence>
<dbReference type="Gene3D" id="3.40.50.720">
    <property type="entry name" value="NAD(P)-binding Rossmann-like Domain"/>
    <property type="match status" value="1"/>
</dbReference>
<keyword evidence="2" id="KW-1185">Reference proteome</keyword>
<dbReference type="InterPro" id="IPR036291">
    <property type="entry name" value="NAD(P)-bd_dom_sf"/>
</dbReference>
<dbReference type="Pfam" id="PF02423">
    <property type="entry name" value="OCD_Mu_crystall"/>
    <property type="match status" value="1"/>
</dbReference>
<dbReference type="PANTHER" id="PTHR13812">
    <property type="entry name" value="KETIMINE REDUCTASE MU-CRYSTALLIN"/>
    <property type="match status" value="1"/>
</dbReference>
<dbReference type="SUPFAM" id="SSF51735">
    <property type="entry name" value="NAD(P)-binding Rossmann-fold domains"/>
    <property type="match status" value="1"/>
</dbReference>
<dbReference type="PIRSF" id="PIRSF001439">
    <property type="entry name" value="CryM"/>
    <property type="match status" value="1"/>
</dbReference>
<dbReference type="GO" id="GO:0016639">
    <property type="term" value="F:oxidoreductase activity, acting on the CH-NH2 group of donors, NAD or NADP as acceptor"/>
    <property type="evidence" value="ECO:0007669"/>
    <property type="project" value="InterPro"/>
</dbReference>
<dbReference type="GO" id="GO:0005737">
    <property type="term" value="C:cytoplasm"/>
    <property type="evidence" value="ECO:0007669"/>
    <property type="project" value="TreeGrafter"/>
</dbReference>